<keyword evidence="4" id="KW-0547">Nucleotide-binding</keyword>
<evidence type="ECO:0000313" key="9">
    <source>
        <dbReference type="Proteomes" id="UP000230956"/>
    </source>
</evidence>
<dbReference type="GO" id="GO:0016887">
    <property type="term" value="F:ATP hydrolysis activity"/>
    <property type="evidence" value="ECO:0007669"/>
    <property type="project" value="InterPro"/>
</dbReference>
<organism evidence="8 9">
    <name type="scientific">Candidatus Aquicultor secundus</name>
    <dbReference type="NCBI Taxonomy" id="1973895"/>
    <lineage>
        <taxon>Bacteria</taxon>
        <taxon>Bacillati</taxon>
        <taxon>Actinomycetota</taxon>
        <taxon>Candidatus Aquicultoria</taxon>
        <taxon>Candidatus Aquicultorales</taxon>
        <taxon>Candidatus Aquicultoraceae</taxon>
        <taxon>Candidatus Aquicultor</taxon>
    </lineage>
</organism>
<keyword evidence="6" id="KW-0046">Antibiotic resistance</keyword>
<reference evidence="9" key="1">
    <citation type="submission" date="2017-09" db="EMBL/GenBank/DDBJ databases">
        <title>Depth-based differentiation of microbial function through sediment-hosted aquifers and enrichment of novel symbionts in the deep terrestrial subsurface.</title>
        <authorList>
            <person name="Probst A.J."/>
            <person name="Ladd B."/>
            <person name="Jarett J.K."/>
            <person name="Geller-Mcgrath D.E."/>
            <person name="Sieber C.M.K."/>
            <person name="Emerson J.B."/>
            <person name="Anantharaman K."/>
            <person name="Thomas B.C."/>
            <person name="Malmstrom R."/>
            <person name="Stieglmeier M."/>
            <person name="Klingl A."/>
            <person name="Woyke T."/>
            <person name="Ryan C.M."/>
            <person name="Banfield J.F."/>
        </authorList>
    </citation>
    <scope>NUCLEOTIDE SEQUENCE [LARGE SCALE GENOMIC DNA]</scope>
</reference>
<dbReference type="Proteomes" id="UP000230956">
    <property type="component" value="Unassembled WGS sequence"/>
</dbReference>
<dbReference type="AlphaFoldDB" id="A0A2M7T8W3"/>
<dbReference type="InterPro" id="IPR017871">
    <property type="entry name" value="ABC_transporter-like_CS"/>
</dbReference>
<evidence type="ECO:0000256" key="1">
    <source>
        <dbReference type="ARBA" id="ARBA00004202"/>
    </source>
</evidence>
<evidence type="ECO:0000313" key="8">
    <source>
        <dbReference type="EMBL" id="PIZ40396.1"/>
    </source>
</evidence>
<dbReference type="InterPro" id="IPR050763">
    <property type="entry name" value="ABC_transporter_ATP-binding"/>
</dbReference>
<dbReference type="GO" id="GO:0005524">
    <property type="term" value="F:ATP binding"/>
    <property type="evidence" value="ECO:0007669"/>
    <property type="project" value="UniProtKB-KW"/>
</dbReference>
<feature type="domain" description="ABC transporter" evidence="7">
    <location>
        <begin position="4"/>
        <end position="229"/>
    </location>
</feature>
<dbReference type="PROSITE" id="PS50893">
    <property type="entry name" value="ABC_TRANSPORTER_2"/>
    <property type="match status" value="1"/>
</dbReference>
<comment type="caution">
    <text evidence="8">The sequence shown here is derived from an EMBL/GenBank/DDBJ whole genome shotgun (WGS) entry which is preliminary data.</text>
</comment>
<dbReference type="GO" id="GO:0046677">
    <property type="term" value="P:response to antibiotic"/>
    <property type="evidence" value="ECO:0007669"/>
    <property type="project" value="UniProtKB-KW"/>
</dbReference>
<proteinExistence type="inferred from homology"/>
<evidence type="ECO:0000256" key="3">
    <source>
        <dbReference type="ARBA" id="ARBA00022448"/>
    </source>
</evidence>
<keyword evidence="3" id="KW-0813">Transport</keyword>
<evidence type="ECO:0000256" key="5">
    <source>
        <dbReference type="ARBA" id="ARBA00022840"/>
    </source>
</evidence>
<dbReference type="GO" id="GO:0005886">
    <property type="term" value="C:plasma membrane"/>
    <property type="evidence" value="ECO:0007669"/>
    <property type="project" value="UniProtKB-SubCell"/>
</dbReference>
<dbReference type="PROSITE" id="PS00211">
    <property type="entry name" value="ABC_TRANSPORTER_1"/>
    <property type="match status" value="1"/>
</dbReference>
<dbReference type="InterPro" id="IPR003593">
    <property type="entry name" value="AAA+_ATPase"/>
</dbReference>
<protein>
    <recommendedName>
        <fullName evidence="7">ABC transporter domain-containing protein</fullName>
    </recommendedName>
</protein>
<gene>
    <name evidence="8" type="ORF">COY37_04035</name>
</gene>
<evidence type="ECO:0000256" key="4">
    <source>
        <dbReference type="ARBA" id="ARBA00022741"/>
    </source>
</evidence>
<keyword evidence="5" id="KW-0067">ATP-binding</keyword>
<comment type="similarity">
    <text evidence="2">Belongs to the ABC transporter superfamily.</text>
</comment>
<comment type="subcellular location">
    <subcellularLocation>
        <location evidence="1">Cell membrane</location>
        <topology evidence="1">Peripheral membrane protein</topology>
    </subcellularLocation>
</comment>
<accession>A0A2M7T8W3</accession>
<dbReference type="SUPFAM" id="SSF52540">
    <property type="entry name" value="P-loop containing nucleoside triphosphate hydrolases"/>
    <property type="match status" value="1"/>
</dbReference>
<evidence type="ECO:0000256" key="6">
    <source>
        <dbReference type="ARBA" id="ARBA00023251"/>
    </source>
</evidence>
<dbReference type="CDD" id="cd03230">
    <property type="entry name" value="ABC_DR_subfamily_A"/>
    <property type="match status" value="1"/>
</dbReference>
<dbReference type="Pfam" id="PF00005">
    <property type="entry name" value="ABC_tran"/>
    <property type="match status" value="1"/>
</dbReference>
<dbReference type="EMBL" id="PFNG01000092">
    <property type="protein sequence ID" value="PIZ40396.1"/>
    <property type="molecule type" value="Genomic_DNA"/>
</dbReference>
<sequence length="298" mass="33627">MAVINTVSLTKYYGKTRGIEDLHLTVEQGEVFGFLGPNGAGKTTTIRVLTALLRPTKGTASVLGKDAWRHSAIIKEELGNLPGDIRLYDKMSGAEFLNFIARFRPRKPPVLKEELIERFDLNPNKRIKDYSKGNRQKLGIVQALMHDPQLLLLDEPTSGLDPLMQQQFYAVMEEFRSRGRTVFISSHILPEIERVCDRVGIIKEGHLVSVERISDLEAKHVRYVDVSFEGSVNQEDFRVPGVTAIERINDHLRITVKGEIDPLIKKLAQYNVKDLASSHASLEEVFLEFYGKGGTVER</sequence>
<dbReference type="InterPro" id="IPR027417">
    <property type="entry name" value="P-loop_NTPase"/>
</dbReference>
<evidence type="ECO:0000256" key="2">
    <source>
        <dbReference type="ARBA" id="ARBA00005417"/>
    </source>
</evidence>
<evidence type="ECO:0000259" key="7">
    <source>
        <dbReference type="PROSITE" id="PS50893"/>
    </source>
</evidence>
<dbReference type="RefSeq" id="WP_286679218.1">
    <property type="nucleotide sequence ID" value="NZ_MNXI01000135.1"/>
</dbReference>
<dbReference type="InterPro" id="IPR003439">
    <property type="entry name" value="ABC_transporter-like_ATP-bd"/>
</dbReference>
<dbReference type="Gene3D" id="3.40.50.300">
    <property type="entry name" value="P-loop containing nucleotide triphosphate hydrolases"/>
    <property type="match status" value="1"/>
</dbReference>
<dbReference type="SMART" id="SM00382">
    <property type="entry name" value="AAA"/>
    <property type="match status" value="1"/>
</dbReference>
<dbReference type="PANTHER" id="PTHR42711">
    <property type="entry name" value="ABC TRANSPORTER ATP-BINDING PROTEIN"/>
    <property type="match status" value="1"/>
</dbReference>
<name>A0A2M7T8W3_9ACTN</name>
<dbReference type="PANTHER" id="PTHR42711:SF5">
    <property type="entry name" value="ABC TRANSPORTER ATP-BINDING PROTEIN NATA"/>
    <property type="match status" value="1"/>
</dbReference>